<organism evidence="2 3">
    <name type="scientific">Niveomyces insectorum RCEF 264</name>
    <dbReference type="NCBI Taxonomy" id="1081102"/>
    <lineage>
        <taxon>Eukaryota</taxon>
        <taxon>Fungi</taxon>
        <taxon>Dikarya</taxon>
        <taxon>Ascomycota</taxon>
        <taxon>Pezizomycotina</taxon>
        <taxon>Sordariomycetes</taxon>
        <taxon>Hypocreomycetidae</taxon>
        <taxon>Hypocreales</taxon>
        <taxon>Cordycipitaceae</taxon>
        <taxon>Niveomyces</taxon>
    </lineage>
</organism>
<dbReference type="EMBL" id="AZHD01000005">
    <property type="protein sequence ID" value="OAA63502.1"/>
    <property type="molecule type" value="Genomic_DNA"/>
</dbReference>
<name>A0A162J4A9_9HYPO</name>
<proteinExistence type="predicted"/>
<keyword evidence="3" id="KW-1185">Reference proteome</keyword>
<evidence type="ECO:0000313" key="2">
    <source>
        <dbReference type="EMBL" id="OAA63502.1"/>
    </source>
</evidence>
<comment type="caution">
    <text evidence="2">The sequence shown here is derived from an EMBL/GenBank/DDBJ whole genome shotgun (WGS) entry which is preliminary data.</text>
</comment>
<evidence type="ECO:0000256" key="1">
    <source>
        <dbReference type="SAM" id="MobiDB-lite"/>
    </source>
</evidence>
<dbReference type="AlphaFoldDB" id="A0A162J4A9"/>
<accession>A0A162J4A9</accession>
<dbReference type="OrthoDB" id="5336565at2759"/>
<sequence length="472" mass="52910">MSIRQRSRDDAFPWRKKRHPIYPPRFWDNVSKLFLERRALRELDRRNDEAADDSSTEEESKSPSHGTAVGETMGFSGPQERSAVLLRFARHGGPDLTHLRGYRPKGARRKKFRKVKYSGEVSEEIPSRELSTLTTGLHGRCLEQHLIDHNILPPYYKDRKGNEAPVPANLEEIRQAIGRRRPSLSSSRCTNDDFDTFAKVCNQYQPTVHMDKALSIITGRHGLSETYAVDFSNMDDLTDGTILWAYPDEYDGAEPEQLHKQIRADLCGLLYTSRKMVLPIVPNNVVVATGSLLRDQLQAQYSAALGSRAVRSLQTYATKAGGGGDVYDNKAYTLAWIFQNGVLQAFTSHPLPPSPSSPGGRPGYAMTPVDMWLMTKNAASFREGLAAFRNGRDWAKQMRDDAIAQANQRRADAAAASGGAVDDRRLDGRQGRHTGRRGQFTLMTCCRHRLGAALAVWCRYALASPALYRSRR</sequence>
<feature type="region of interest" description="Disordered" evidence="1">
    <location>
        <begin position="413"/>
        <end position="434"/>
    </location>
</feature>
<evidence type="ECO:0000313" key="3">
    <source>
        <dbReference type="Proteomes" id="UP000076874"/>
    </source>
</evidence>
<gene>
    <name evidence="2" type="ORF">SPI_03665</name>
</gene>
<protein>
    <submittedName>
        <fullName evidence="2">Uncharacterized protein</fullName>
    </submittedName>
</protein>
<dbReference type="Proteomes" id="UP000076874">
    <property type="component" value="Unassembled WGS sequence"/>
</dbReference>
<reference evidence="2 3" key="1">
    <citation type="journal article" date="2016" name="Genome Biol. Evol.">
        <title>Divergent and convergent evolution of fungal pathogenicity.</title>
        <authorList>
            <person name="Shang Y."/>
            <person name="Xiao G."/>
            <person name="Zheng P."/>
            <person name="Cen K."/>
            <person name="Zhan S."/>
            <person name="Wang C."/>
        </authorList>
    </citation>
    <scope>NUCLEOTIDE SEQUENCE [LARGE SCALE GENOMIC DNA]</scope>
    <source>
        <strain evidence="2 3">RCEF 264</strain>
    </source>
</reference>
<feature type="region of interest" description="Disordered" evidence="1">
    <location>
        <begin position="46"/>
        <end position="76"/>
    </location>
</feature>
<dbReference type="STRING" id="1081102.A0A162J4A9"/>
<feature type="compositionally biased region" description="Basic and acidic residues" evidence="1">
    <location>
        <begin position="421"/>
        <end position="430"/>
    </location>
</feature>